<name>V6LTE4_9EUKA</name>
<reference evidence="2 4" key="1">
    <citation type="journal article" date="2014" name="PLoS Genet.">
        <title>The Genome of Spironucleus salmonicida Highlights a Fish Pathogen Adapted to Fluctuating Environments.</title>
        <authorList>
            <person name="Xu F."/>
            <person name="Jerlstrom-Hultqvist J."/>
            <person name="Einarsson E."/>
            <person name="Astvaldsson A."/>
            <person name="Svard S.G."/>
            <person name="Andersson J.O."/>
        </authorList>
    </citation>
    <scope>NUCLEOTIDE SEQUENCE</scope>
    <source>
        <strain evidence="4">ATCC 50377</strain>
    </source>
</reference>
<accession>V6LTE4</accession>
<dbReference type="EMBL" id="AUWU02000006">
    <property type="protein sequence ID" value="KAH0572093.1"/>
    <property type="molecule type" value="Genomic_DNA"/>
</dbReference>
<gene>
    <name evidence="2" type="ORF">SS50377_11978</name>
    <name evidence="3" type="ORF">SS50377_11983</name>
    <name evidence="1" type="ORF">SS50377_12230</name>
    <name evidence="4" type="ORF">SS50377_26300</name>
    <name evidence="5" type="ORF">SS50377_26305</name>
</gene>
<organism evidence="2">
    <name type="scientific">Spironucleus salmonicida</name>
    <dbReference type="NCBI Taxonomy" id="348837"/>
    <lineage>
        <taxon>Eukaryota</taxon>
        <taxon>Metamonada</taxon>
        <taxon>Diplomonadida</taxon>
        <taxon>Hexamitidae</taxon>
        <taxon>Hexamitinae</taxon>
        <taxon>Spironucleus</taxon>
    </lineage>
</organism>
<dbReference type="Proteomes" id="UP000018208">
    <property type="component" value="Unassembled WGS sequence"/>
</dbReference>
<proteinExistence type="predicted"/>
<keyword evidence="6" id="KW-1185">Reference proteome</keyword>
<dbReference type="EMBL" id="KI546035">
    <property type="protein sequence ID" value="EST47830.1"/>
    <property type="molecule type" value="Genomic_DNA"/>
</dbReference>
<dbReference type="VEuPathDB" id="GiardiaDB:SS50377_26305"/>
<dbReference type="EMBL" id="KI546020">
    <property type="protein sequence ID" value="EST47917.1"/>
    <property type="molecule type" value="Genomic_DNA"/>
</dbReference>
<sequence length="97" mass="10577">MQFKFTSAETGFTASVTKEISSIAQLFEIAGEAMGIAGEFILQTPEYRLGKDDRVKFPQLQPENEYKHFLVVPTGGRQPALQATLVDVDPSGGAEEV</sequence>
<evidence type="ECO:0000313" key="2">
    <source>
        <dbReference type="EMBL" id="EST47917.1"/>
    </source>
</evidence>
<dbReference type="EMBL" id="KI546020">
    <property type="protein sequence ID" value="EST47922.1"/>
    <property type="molecule type" value="Genomic_DNA"/>
</dbReference>
<evidence type="ECO:0000313" key="1">
    <source>
        <dbReference type="EMBL" id="EST47830.1"/>
    </source>
</evidence>
<evidence type="ECO:0000313" key="4">
    <source>
        <dbReference type="EMBL" id="KAH0572093.1"/>
    </source>
</evidence>
<evidence type="ECO:0000313" key="6">
    <source>
        <dbReference type="Proteomes" id="UP000018208"/>
    </source>
</evidence>
<dbReference type="VEuPathDB" id="GiardiaDB:SS50377_26300"/>
<dbReference type="EMBL" id="AUWU02000006">
    <property type="protein sequence ID" value="KAH0572098.1"/>
    <property type="molecule type" value="Genomic_DNA"/>
</dbReference>
<reference evidence="4" key="2">
    <citation type="submission" date="2020-12" db="EMBL/GenBank/DDBJ databases">
        <title>New Spironucleus salmonicida genome in near-complete chromosomes.</title>
        <authorList>
            <person name="Xu F."/>
            <person name="Kurt Z."/>
            <person name="Jimenez-Gonzalez A."/>
            <person name="Astvaldsson A."/>
            <person name="Andersson J.O."/>
            <person name="Svard S.G."/>
        </authorList>
    </citation>
    <scope>NUCLEOTIDE SEQUENCE</scope>
    <source>
        <strain evidence="4">ATCC 50377</strain>
    </source>
</reference>
<dbReference type="AlphaFoldDB" id="V6LTE4"/>
<evidence type="ECO:0000313" key="5">
    <source>
        <dbReference type="EMBL" id="KAH0572098.1"/>
    </source>
</evidence>
<evidence type="ECO:0000313" key="3">
    <source>
        <dbReference type="EMBL" id="EST47922.1"/>
    </source>
</evidence>
<protein>
    <submittedName>
        <fullName evidence="2">Uncharacterized protein</fullName>
    </submittedName>
</protein>